<name>A0A813XYP5_9BILA</name>
<dbReference type="InterPro" id="IPR031259">
    <property type="entry name" value="ILBP"/>
</dbReference>
<dbReference type="EMBL" id="CAJOAY010000360">
    <property type="protein sequence ID" value="CAF3643139.1"/>
    <property type="molecule type" value="Genomic_DNA"/>
</dbReference>
<feature type="domain" description="Lipocalin/cytosolic fatty-acid binding" evidence="3">
    <location>
        <begin position="12"/>
        <end position="88"/>
    </location>
</feature>
<dbReference type="Proteomes" id="UP000663881">
    <property type="component" value="Unassembled WGS sequence"/>
</dbReference>
<dbReference type="SUPFAM" id="SSF50814">
    <property type="entry name" value="Lipocalins"/>
    <property type="match status" value="1"/>
</dbReference>
<dbReference type="EMBL" id="CAJNON010000053">
    <property type="protein sequence ID" value="CAF0877722.1"/>
    <property type="molecule type" value="Genomic_DNA"/>
</dbReference>
<dbReference type="InterPro" id="IPR000566">
    <property type="entry name" value="Lipocln_cytosolic_FA-bd_dom"/>
</dbReference>
<organism evidence="4 6">
    <name type="scientific">Adineta steineri</name>
    <dbReference type="NCBI Taxonomy" id="433720"/>
    <lineage>
        <taxon>Eukaryota</taxon>
        <taxon>Metazoa</taxon>
        <taxon>Spiralia</taxon>
        <taxon>Gnathifera</taxon>
        <taxon>Rotifera</taxon>
        <taxon>Eurotatoria</taxon>
        <taxon>Bdelloidea</taxon>
        <taxon>Adinetida</taxon>
        <taxon>Adinetidae</taxon>
        <taxon>Adineta</taxon>
    </lineage>
</organism>
<dbReference type="Pfam" id="PF00061">
    <property type="entry name" value="Lipocalin"/>
    <property type="match status" value="1"/>
</dbReference>
<evidence type="ECO:0000256" key="1">
    <source>
        <dbReference type="ARBA" id="ARBA00008390"/>
    </source>
</evidence>
<evidence type="ECO:0000313" key="6">
    <source>
        <dbReference type="Proteomes" id="UP000663891"/>
    </source>
</evidence>
<dbReference type="PRINTS" id="PR00178">
    <property type="entry name" value="FATTYACIDBP"/>
</dbReference>
<sequence>MSNNKGVEALKGAWDQVNDENMDEFLKELGIGMVKRMAVKSVKPRLVISENGGKWTIRSESTLKTKTIEFTPDVEFDETTADGREVKVCL</sequence>
<comment type="similarity">
    <text evidence="1">Belongs to the calycin superfamily. Fatty-acid binding protein (FABP) family.</text>
</comment>
<dbReference type="InterPro" id="IPR012674">
    <property type="entry name" value="Calycin"/>
</dbReference>
<protein>
    <recommendedName>
        <fullName evidence="3">Lipocalin/cytosolic fatty-acid binding domain-containing protein</fullName>
    </recommendedName>
</protein>
<accession>A0A813XYP5</accession>
<evidence type="ECO:0000313" key="5">
    <source>
        <dbReference type="EMBL" id="CAF3643139.1"/>
    </source>
</evidence>
<comment type="caution">
    <text evidence="4">The sequence shown here is derived from an EMBL/GenBank/DDBJ whole genome shotgun (WGS) entry which is preliminary data.</text>
</comment>
<dbReference type="Gene3D" id="2.40.128.20">
    <property type="match status" value="1"/>
</dbReference>
<dbReference type="PANTHER" id="PTHR11955">
    <property type="entry name" value="FATTY ACID BINDING PROTEIN"/>
    <property type="match status" value="1"/>
</dbReference>
<dbReference type="InterPro" id="IPR000463">
    <property type="entry name" value="Fatty_acid-bd"/>
</dbReference>
<proteinExistence type="inferred from homology"/>
<dbReference type="CDD" id="cd00742">
    <property type="entry name" value="FABP"/>
    <property type="match status" value="1"/>
</dbReference>
<dbReference type="AlphaFoldDB" id="A0A813XYP5"/>
<evidence type="ECO:0000259" key="3">
    <source>
        <dbReference type="Pfam" id="PF00061"/>
    </source>
</evidence>
<evidence type="ECO:0000313" key="4">
    <source>
        <dbReference type="EMBL" id="CAF0877722.1"/>
    </source>
</evidence>
<keyword evidence="2" id="KW-0446">Lipid-binding</keyword>
<gene>
    <name evidence="5" type="ORF">OKA104_LOCUS8768</name>
    <name evidence="4" type="ORF">VCS650_LOCUS8072</name>
</gene>
<reference evidence="4" key="1">
    <citation type="submission" date="2021-02" db="EMBL/GenBank/DDBJ databases">
        <authorList>
            <person name="Nowell W R."/>
        </authorList>
    </citation>
    <scope>NUCLEOTIDE SEQUENCE</scope>
</reference>
<dbReference type="OrthoDB" id="354351at2759"/>
<dbReference type="Proteomes" id="UP000663891">
    <property type="component" value="Unassembled WGS sequence"/>
</dbReference>
<dbReference type="GO" id="GO:0008289">
    <property type="term" value="F:lipid binding"/>
    <property type="evidence" value="ECO:0007669"/>
    <property type="project" value="UniProtKB-KW"/>
</dbReference>
<evidence type="ECO:0000256" key="2">
    <source>
        <dbReference type="ARBA" id="ARBA00023121"/>
    </source>
</evidence>